<dbReference type="Pfam" id="PF14285">
    <property type="entry name" value="DUF4367"/>
    <property type="match status" value="1"/>
</dbReference>
<reference evidence="2 3" key="1">
    <citation type="journal article" date="2014" name="Genome Announc.">
        <title>Draft Genome Sequence of Brevibacillus panacihumi Strain W25, a Halotolerant Hydrocarbon-Degrading Bacterium.</title>
        <authorList>
            <person name="Wang X."/>
            <person name="Jin D."/>
            <person name="Zhou L."/>
            <person name="Wu L."/>
            <person name="An W."/>
            <person name="Chen Y."/>
            <person name="Zhao L."/>
        </authorList>
    </citation>
    <scope>NUCLEOTIDE SEQUENCE [LARGE SCALE GENOMIC DNA]</scope>
    <source>
        <strain evidence="2 3">W25</strain>
    </source>
</reference>
<keyword evidence="3" id="KW-1185">Reference proteome</keyword>
<accession>V6MCY3</accession>
<feature type="domain" description="DUF4367" evidence="1">
    <location>
        <begin position="67"/>
        <end position="167"/>
    </location>
</feature>
<evidence type="ECO:0000259" key="1">
    <source>
        <dbReference type="Pfam" id="PF14285"/>
    </source>
</evidence>
<evidence type="ECO:0000313" key="2">
    <source>
        <dbReference type="EMBL" id="EST55765.1"/>
    </source>
</evidence>
<sequence length="168" mass="19321">MRIITVFFLSLCIVLSLIITVIHAETFKYGPHNTITIEALQKEIDFNLLVPTKIPKEWVLEIKDGPRKNGKHEYCNLNFLDKNDQYLMMSLNQKKAIFKELDSYQNIGDNTEIVQIGSIEGHYEAWVGTRNGNIPGGFLRWIQKGTYVEMVSSRLSKEEMVNIAKSIK</sequence>
<organism evidence="2 3">
    <name type="scientific">Brevibacillus panacihumi W25</name>
    <dbReference type="NCBI Taxonomy" id="1408254"/>
    <lineage>
        <taxon>Bacteria</taxon>
        <taxon>Bacillati</taxon>
        <taxon>Bacillota</taxon>
        <taxon>Bacilli</taxon>
        <taxon>Bacillales</taxon>
        <taxon>Paenibacillaceae</taxon>
        <taxon>Brevibacillus</taxon>
    </lineage>
</organism>
<dbReference type="RefSeq" id="WP_023555137.1">
    <property type="nucleotide sequence ID" value="NZ_KI629787.1"/>
</dbReference>
<dbReference type="eggNOG" id="ENOG5033UEB">
    <property type="taxonomic scope" value="Bacteria"/>
</dbReference>
<dbReference type="AlphaFoldDB" id="V6MCY3"/>
<dbReference type="InterPro" id="IPR025377">
    <property type="entry name" value="DUF4367"/>
</dbReference>
<dbReference type="EMBL" id="AYJU01000002">
    <property type="protein sequence ID" value="EST55765.1"/>
    <property type="molecule type" value="Genomic_DNA"/>
</dbReference>
<dbReference type="STRING" id="1408254.T458_05405"/>
<gene>
    <name evidence="2" type="ORF">T458_05405</name>
</gene>
<dbReference type="Proteomes" id="UP000017973">
    <property type="component" value="Unassembled WGS sequence"/>
</dbReference>
<evidence type="ECO:0000313" key="3">
    <source>
        <dbReference type="Proteomes" id="UP000017973"/>
    </source>
</evidence>
<proteinExistence type="predicted"/>
<protein>
    <recommendedName>
        <fullName evidence="1">DUF4367 domain-containing protein</fullName>
    </recommendedName>
</protein>
<comment type="caution">
    <text evidence="2">The sequence shown here is derived from an EMBL/GenBank/DDBJ whole genome shotgun (WGS) entry which is preliminary data.</text>
</comment>
<dbReference type="HOGENOM" id="CLU_110591_0_0_9"/>
<dbReference type="OrthoDB" id="2667257at2"/>
<name>V6MCY3_9BACL</name>